<protein>
    <submittedName>
        <fullName evidence="1">Uncharacterized protein</fullName>
    </submittedName>
</protein>
<keyword evidence="2" id="KW-1185">Reference proteome</keyword>
<evidence type="ECO:0000313" key="2">
    <source>
        <dbReference type="Proteomes" id="UP001609821"/>
    </source>
</evidence>
<accession>A0ABW7LVB1</accession>
<dbReference type="RefSeq" id="WP_395246431.1">
    <property type="nucleotide sequence ID" value="NZ_JBINXA010000002.1"/>
</dbReference>
<dbReference type="EMBL" id="JBINXB010000001">
    <property type="protein sequence ID" value="MFH6564626.1"/>
    <property type="molecule type" value="Genomic_DNA"/>
</dbReference>
<reference evidence="1 2" key="1">
    <citation type="submission" date="2024-10" db="EMBL/GenBank/DDBJ databases">
        <title>Aeromonas and Pseudomonas from the Cagarras Archipelago, Rio de Janeiro, Brazil.</title>
        <authorList>
            <person name="Canellas A.L.B."/>
            <person name="Laport M.S."/>
        </authorList>
    </citation>
    <scope>NUCLEOTIDE SEQUENCE [LARGE SCALE GENOMIC DNA]</scope>
    <source>
        <strain evidence="1 2">CPF-4</strain>
    </source>
</reference>
<evidence type="ECO:0000313" key="1">
    <source>
        <dbReference type="EMBL" id="MFH6564626.1"/>
    </source>
</evidence>
<dbReference type="Proteomes" id="UP001609821">
    <property type="component" value="Unassembled WGS sequence"/>
</dbReference>
<sequence length="174" mass="17636">MPLIFASLPSIMVCSEGQHICPILKLLKRVPSPVLVGETLSMPALELSAADGGQQASVKRSLSTAAAGLLGSARLYKAGAGATTAQLDLPESEPGEQQRAPSTVEGAELASRVFAGQQLLPDVAVFVLHVVAAGAQQPVGAAGSNTSTVASLFGVGSSPQQLFIGALSIIYGEE</sequence>
<name>A0ABW7LVB1_9PSED</name>
<organism evidence="1 2">
    <name type="scientific">Pseudomonas kulmbachensis</name>
    <dbReference type="NCBI Taxonomy" id="3043408"/>
    <lineage>
        <taxon>Bacteria</taxon>
        <taxon>Pseudomonadati</taxon>
        <taxon>Pseudomonadota</taxon>
        <taxon>Gammaproteobacteria</taxon>
        <taxon>Pseudomonadales</taxon>
        <taxon>Pseudomonadaceae</taxon>
        <taxon>Pseudomonas</taxon>
    </lineage>
</organism>
<proteinExistence type="predicted"/>
<gene>
    <name evidence="1" type="ORF">ACHMWK_01250</name>
</gene>
<comment type="caution">
    <text evidence="1">The sequence shown here is derived from an EMBL/GenBank/DDBJ whole genome shotgun (WGS) entry which is preliminary data.</text>
</comment>